<feature type="domain" description="NAD(P)-binding" evidence="1">
    <location>
        <begin position="4"/>
        <end position="293"/>
    </location>
</feature>
<dbReference type="KEGG" id="hbl:XJ32_00705"/>
<accession>A0A1Q2LEH7</accession>
<evidence type="ECO:0000259" key="1">
    <source>
        <dbReference type="Pfam" id="PF16363"/>
    </source>
</evidence>
<dbReference type="InterPro" id="IPR036291">
    <property type="entry name" value="NAD(P)-bd_dom_sf"/>
</dbReference>
<evidence type="ECO:0000313" key="3">
    <source>
        <dbReference type="Proteomes" id="UP000188298"/>
    </source>
</evidence>
<dbReference type="AlphaFoldDB" id="A0A1Q2LEH7"/>
<dbReference type="RefSeq" id="WP_077387997.1">
    <property type="nucleotide sequence ID" value="NZ_CP019645.1"/>
</dbReference>
<dbReference type="InterPro" id="IPR016040">
    <property type="entry name" value="NAD(P)-bd_dom"/>
</dbReference>
<proteinExistence type="predicted"/>
<dbReference type="PANTHER" id="PTHR43000">
    <property type="entry name" value="DTDP-D-GLUCOSE 4,6-DEHYDRATASE-RELATED"/>
    <property type="match status" value="1"/>
</dbReference>
<dbReference type="Proteomes" id="UP000188298">
    <property type="component" value="Chromosome"/>
</dbReference>
<gene>
    <name evidence="2" type="ORF">XJ32_00705</name>
</gene>
<organism evidence="2 3">
    <name type="scientific">Helicobacter bilis</name>
    <dbReference type="NCBI Taxonomy" id="37372"/>
    <lineage>
        <taxon>Bacteria</taxon>
        <taxon>Pseudomonadati</taxon>
        <taxon>Campylobacterota</taxon>
        <taxon>Epsilonproteobacteria</taxon>
        <taxon>Campylobacterales</taxon>
        <taxon>Helicobacteraceae</taxon>
        <taxon>Helicobacter</taxon>
    </lineage>
</organism>
<dbReference type="Gene3D" id="3.90.25.10">
    <property type="entry name" value="UDP-galactose 4-epimerase, domain 1"/>
    <property type="match status" value="1"/>
</dbReference>
<dbReference type="SUPFAM" id="SSF51735">
    <property type="entry name" value="NAD(P)-binding Rossmann-fold domains"/>
    <property type="match status" value="1"/>
</dbReference>
<reference evidence="2 3" key="1">
    <citation type="submission" date="2017-02" db="EMBL/GenBank/DDBJ databases">
        <title>Whole genome sequencing of Helicobacter bilis strain AAQJH.</title>
        <authorList>
            <person name="Conlan S."/>
            <person name="Thomas P.J."/>
            <person name="Mullikin J."/>
            <person name="Palmore T.N."/>
            <person name="Frank K.M."/>
            <person name="Segre J.A."/>
        </authorList>
    </citation>
    <scope>NUCLEOTIDE SEQUENCE [LARGE SCALE GENOMIC DNA]</scope>
    <source>
        <strain evidence="2 3">AAQJH</strain>
    </source>
</reference>
<dbReference type="Pfam" id="PF16363">
    <property type="entry name" value="GDP_Man_Dehyd"/>
    <property type="match status" value="1"/>
</dbReference>
<protein>
    <recommendedName>
        <fullName evidence="1">NAD(P)-binding domain-containing protein</fullName>
    </recommendedName>
</protein>
<name>A0A1Q2LEH7_9HELI</name>
<sequence length="329" mass="37087">MKILITGGLGFIGLNLIQSLESENEIVIFDKKSIGSVCEMYGYEKTKFLHSSHIKAVKGDICDEELLFSVLNATKFNCIIHLCAISSVAEAESNKDECNRVNVYGSEMLLKTLSKSISKNAGIIFTSSREVYGDTKGQMVNENAAMQPINQYGKSKLKSQQIIEDYAKTNHNPCIIFQLSNVYGGYFDKPSRVIPNFSAKLMAGQEICIYGGEQILDFVYIGDVISCIKKALDLLSHTRICERFILSSAKGVRLKDLVLLLENEWQTKAKVDYKSRRNFEVENFLGDNTKAMKFFNMRFKDITQGLSLYARLCQANRVVLKHTQKELVC</sequence>
<dbReference type="EMBL" id="CP019645">
    <property type="protein sequence ID" value="AQQ58856.1"/>
    <property type="molecule type" value="Genomic_DNA"/>
</dbReference>
<dbReference type="Gene3D" id="3.40.50.720">
    <property type="entry name" value="NAD(P)-binding Rossmann-like Domain"/>
    <property type="match status" value="1"/>
</dbReference>
<dbReference type="CDD" id="cd08946">
    <property type="entry name" value="SDR_e"/>
    <property type="match status" value="1"/>
</dbReference>
<evidence type="ECO:0000313" key="2">
    <source>
        <dbReference type="EMBL" id="AQQ58856.1"/>
    </source>
</evidence>